<feature type="domain" description="N-acyl amino acid synthase FeeM catalytic core" evidence="1">
    <location>
        <begin position="43"/>
        <end position="195"/>
    </location>
</feature>
<dbReference type="InterPro" id="IPR016181">
    <property type="entry name" value="Acyl_CoA_acyltransferase"/>
</dbReference>
<keyword evidence="3" id="KW-1185">Reference proteome</keyword>
<comment type="caution">
    <text evidence="2">The sequence shown here is derived from an EMBL/GenBank/DDBJ whole genome shotgun (WGS) entry which is preliminary data.</text>
</comment>
<proteinExistence type="predicted"/>
<dbReference type="SUPFAM" id="SSF55729">
    <property type="entry name" value="Acyl-CoA N-acyltransferases (Nat)"/>
    <property type="match status" value="1"/>
</dbReference>
<evidence type="ECO:0000259" key="1">
    <source>
        <dbReference type="Pfam" id="PF21926"/>
    </source>
</evidence>
<dbReference type="EMBL" id="JAQNDN010000001">
    <property type="protein sequence ID" value="MDC0666197.1"/>
    <property type="molecule type" value="Genomic_DNA"/>
</dbReference>
<dbReference type="RefSeq" id="WP_271993634.1">
    <property type="nucleotide sequence ID" value="NZ_JAQNDN010000001.1"/>
</dbReference>
<evidence type="ECO:0000313" key="2">
    <source>
        <dbReference type="EMBL" id="MDC0666197.1"/>
    </source>
</evidence>
<name>A0ABT5AWH5_9BACT</name>
<organism evidence="2 3">
    <name type="scientific">Nannocystis radixulma</name>
    <dbReference type="NCBI Taxonomy" id="2995305"/>
    <lineage>
        <taxon>Bacteria</taxon>
        <taxon>Pseudomonadati</taxon>
        <taxon>Myxococcota</taxon>
        <taxon>Polyangia</taxon>
        <taxon>Nannocystales</taxon>
        <taxon>Nannocystaceae</taxon>
        <taxon>Nannocystis</taxon>
    </lineage>
</organism>
<reference evidence="2 3" key="1">
    <citation type="submission" date="2022-11" db="EMBL/GenBank/DDBJ databases">
        <title>Minimal conservation of predation-associated metabolite biosynthetic gene clusters underscores biosynthetic potential of Myxococcota including descriptions for ten novel species: Archangium lansinium sp. nov., Myxococcus landrumus sp. nov., Nannocystis bai.</title>
        <authorList>
            <person name="Ahearne A."/>
            <person name="Stevens C."/>
            <person name="Dowd S."/>
        </authorList>
    </citation>
    <scope>NUCLEOTIDE SEQUENCE [LARGE SCALE GENOMIC DNA]</scope>
    <source>
        <strain evidence="2 3">NCELM</strain>
    </source>
</reference>
<dbReference type="Proteomes" id="UP001217838">
    <property type="component" value="Unassembled WGS sequence"/>
</dbReference>
<dbReference type="InterPro" id="IPR054597">
    <property type="entry name" value="FeeM_cat"/>
</dbReference>
<evidence type="ECO:0000313" key="3">
    <source>
        <dbReference type="Proteomes" id="UP001217838"/>
    </source>
</evidence>
<accession>A0ABT5AWH5</accession>
<sequence length="297" mass="33159">MGIDADSRHARHELIRARARVHEVPPGAFRVRLAQDAHELQVAFTLLHEAYAERGLEPTGDKKMRITPHHVLQESLVFVAYEGDRPVGTISVTCDSPVGLPLDKDYRAEIDRLRDAGARLAEVGSLAVLKPWRLTGVTFLMSMTAVWACHVLFRATHMAIGVNPSAEAFYAAIHGFTRLGEPRRHAELITPVVGLVQETGAGRDHYAGHHREPMPHGRRIHEEFCTIGRTPACVEVPRELTGDGPGRWRLSRQAFREVFIHASDRLYSLDPDTQAYLMSQRSPETLRAPGVAQELLE</sequence>
<protein>
    <recommendedName>
        <fullName evidence="1">N-acyl amino acid synthase FeeM catalytic core domain-containing protein</fullName>
    </recommendedName>
</protein>
<dbReference type="Gene3D" id="3.40.630.30">
    <property type="match status" value="1"/>
</dbReference>
<gene>
    <name evidence="2" type="ORF">POL58_00545</name>
</gene>
<dbReference type="Pfam" id="PF21926">
    <property type="entry name" value="FeeM"/>
    <property type="match status" value="1"/>
</dbReference>